<name>A0ACB8D0J1_DERSI</name>
<accession>A0ACB8D0J1</accession>
<evidence type="ECO:0000313" key="1">
    <source>
        <dbReference type="EMBL" id="KAH7954934.1"/>
    </source>
</evidence>
<comment type="caution">
    <text evidence="1">The sequence shown here is derived from an EMBL/GenBank/DDBJ whole genome shotgun (WGS) entry which is preliminary data.</text>
</comment>
<gene>
    <name evidence="1" type="ORF">HPB49_023027</name>
</gene>
<dbReference type="Proteomes" id="UP000821865">
    <property type="component" value="Chromosome 4"/>
</dbReference>
<proteinExistence type="predicted"/>
<dbReference type="EMBL" id="CM023473">
    <property type="protein sequence ID" value="KAH7954934.1"/>
    <property type="molecule type" value="Genomic_DNA"/>
</dbReference>
<evidence type="ECO:0000313" key="2">
    <source>
        <dbReference type="Proteomes" id="UP000821865"/>
    </source>
</evidence>
<reference evidence="1" key="1">
    <citation type="submission" date="2020-05" db="EMBL/GenBank/DDBJ databases">
        <title>Large-scale comparative analyses of tick genomes elucidate their genetic diversity and vector capacities.</title>
        <authorList>
            <person name="Jia N."/>
            <person name="Wang J."/>
            <person name="Shi W."/>
            <person name="Du L."/>
            <person name="Sun Y."/>
            <person name="Zhan W."/>
            <person name="Jiang J."/>
            <person name="Wang Q."/>
            <person name="Zhang B."/>
            <person name="Ji P."/>
            <person name="Sakyi L.B."/>
            <person name="Cui X."/>
            <person name="Yuan T."/>
            <person name="Jiang B."/>
            <person name="Yang W."/>
            <person name="Lam T.T.-Y."/>
            <person name="Chang Q."/>
            <person name="Ding S."/>
            <person name="Wang X."/>
            <person name="Zhu J."/>
            <person name="Ruan X."/>
            <person name="Zhao L."/>
            <person name="Wei J."/>
            <person name="Que T."/>
            <person name="Du C."/>
            <person name="Cheng J."/>
            <person name="Dai P."/>
            <person name="Han X."/>
            <person name="Huang E."/>
            <person name="Gao Y."/>
            <person name="Liu J."/>
            <person name="Shao H."/>
            <person name="Ye R."/>
            <person name="Li L."/>
            <person name="Wei W."/>
            <person name="Wang X."/>
            <person name="Wang C."/>
            <person name="Yang T."/>
            <person name="Huo Q."/>
            <person name="Li W."/>
            <person name="Guo W."/>
            <person name="Chen H."/>
            <person name="Zhou L."/>
            <person name="Ni X."/>
            <person name="Tian J."/>
            <person name="Zhou Y."/>
            <person name="Sheng Y."/>
            <person name="Liu T."/>
            <person name="Pan Y."/>
            <person name="Xia L."/>
            <person name="Li J."/>
            <person name="Zhao F."/>
            <person name="Cao W."/>
        </authorList>
    </citation>
    <scope>NUCLEOTIDE SEQUENCE</scope>
    <source>
        <strain evidence="1">Dsil-2018</strain>
    </source>
</reference>
<keyword evidence="2" id="KW-1185">Reference proteome</keyword>
<sequence>MPSSSSPSASLPVPQSAVCMTAVVTRVAHHVGRRQRYVILGSLLSWAALLAFIYVWGPYIVNLTCCASIHSSCSSVKYSPSVLPSGFAQSAWQSLCRPAWAHQVQDLREVFRFARCRATCLGKLGLKTDKDDIECTADKECNMCWDVCEFFNRDFEVWKHMCTVDELCFPGCQQACSFWHKTSPTLRPGSAATRHTEEEYSGVFYEPPRLEARGVHDVRVTWSRPLSAQDDSIERALVYVLFLRGLLDDQRWDDAVQTHYHNATLSRSQLKQASELQIIALSPYGVFAQTRVALDFESEVFDSVQADASITSLLPAFAAPKVVKMRHSSGHLVEVDIAWDFDISPEATKVKYEVTWRVLDKAVDVTGRMHACGREPRTSIFVRRLSPQTGEPDAETLSRFLDTPVVEPEPHTRDAASIASCVRFEVVAACAVFATGIVFACVVAMALVAMRKSVRPKGEQPAVTKSPFTQKGCAERHSRRGSQLCGVTKTLFGGHPGNGPESAVGEPREDLLSEAQRESGGINQCFVYDTHSA</sequence>
<organism evidence="1 2">
    <name type="scientific">Dermacentor silvarum</name>
    <name type="common">Tick</name>
    <dbReference type="NCBI Taxonomy" id="543639"/>
    <lineage>
        <taxon>Eukaryota</taxon>
        <taxon>Metazoa</taxon>
        <taxon>Ecdysozoa</taxon>
        <taxon>Arthropoda</taxon>
        <taxon>Chelicerata</taxon>
        <taxon>Arachnida</taxon>
        <taxon>Acari</taxon>
        <taxon>Parasitiformes</taxon>
        <taxon>Ixodida</taxon>
        <taxon>Ixodoidea</taxon>
        <taxon>Ixodidae</taxon>
        <taxon>Rhipicephalinae</taxon>
        <taxon>Dermacentor</taxon>
    </lineage>
</organism>
<protein>
    <submittedName>
        <fullName evidence="1">Uncharacterized protein</fullName>
    </submittedName>
</protein>